<name>A0ABR8TM99_9PSED</name>
<accession>A0ABR8TM99</accession>
<proteinExistence type="predicted"/>
<sequence length="87" mass="10203">MTDNRRRHPRTPLNWQICVWHESFGELRGQTRDFSDGGVYIQLVELTRLPLGTRMIGQIQGLPNEAPRVEMEIRWADDRGVGLRFVR</sequence>
<reference evidence="2 3" key="1">
    <citation type="submission" date="2020-08" db="EMBL/GenBank/DDBJ databases">
        <title>A Genomic Blueprint of the Chicken Gut Microbiome.</title>
        <authorList>
            <person name="Gilroy R."/>
            <person name="Ravi A."/>
            <person name="Getino M."/>
            <person name="Pursley I."/>
            <person name="Horton D.L."/>
            <person name="Alikhan N.-F."/>
            <person name="Baker D."/>
            <person name="Gharbi K."/>
            <person name="Hall N."/>
            <person name="Watson M."/>
            <person name="Adriaenssens E.M."/>
            <person name="Foster-Nyarko E."/>
            <person name="Jarju S."/>
            <person name="Secka A."/>
            <person name="Antonio M."/>
            <person name="Oren A."/>
            <person name="Chaudhuri R."/>
            <person name="La Ragione R.M."/>
            <person name="Hildebrand F."/>
            <person name="Pallen M.J."/>
        </authorList>
    </citation>
    <scope>NUCLEOTIDE SEQUENCE [LARGE SCALE GENOMIC DNA]</scope>
    <source>
        <strain evidence="2 3">Sa2CUA2</strain>
    </source>
</reference>
<keyword evidence="3" id="KW-1185">Reference proteome</keyword>
<evidence type="ECO:0000313" key="2">
    <source>
        <dbReference type="EMBL" id="MBD7976650.1"/>
    </source>
</evidence>
<organism evidence="2 3">
    <name type="scientific">Serpens gallinarum</name>
    <dbReference type="NCBI Taxonomy" id="2763075"/>
    <lineage>
        <taxon>Bacteria</taxon>
        <taxon>Pseudomonadati</taxon>
        <taxon>Pseudomonadota</taxon>
        <taxon>Gammaproteobacteria</taxon>
        <taxon>Pseudomonadales</taxon>
        <taxon>Pseudomonadaceae</taxon>
        <taxon>Pseudomonas</taxon>
    </lineage>
</organism>
<evidence type="ECO:0000313" key="3">
    <source>
        <dbReference type="Proteomes" id="UP000611945"/>
    </source>
</evidence>
<dbReference type="Gene3D" id="2.40.10.220">
    <property type="entry name" value="predicted glycosyltransferase like domains"/>
    <property type="match status" value="1"/>
</dbReference>
<dbReference type="EMBL" id="JACSQG010000002">
    <property type="protein sequence ID" value="MBD7976650.1"/>
    <property type="molecule type" value="Genomic_DNA"/>
</dbReference>
<gene>
    <name evidence="2" type="ORF">H9642_05545</name>
</gene>
<dbReference type="SUPFAM" id="SSF141371">
    <property type="entry name" value="PilZ domain-like"/>
    <property type="match status" value="1"/>
</dbReference>
<protein>
    <submittedName>
        <fullName evidence="2">PilZ domain-containing protein</fullName>
    </submittedName>
</protein>
<feature type="domain" description="PilZ" evidence="1">
    <location>
        <begin position="4"/>
        <end position="86"/>
    </location>
</feature>
<dbReference type="Proteomes" id="UP000611945">
    <property type="component" value="Unassembled WGS sequence"/>
</dbReference>
<evidence type="ECO:0000259" key="1">
    <source>
        <dbReference type="Pfam" id="PF07238"/>
    </source>
</evidence>
<dbReference type="InterPro" id="IPR009875">
    <property type="entry name" value="PilZ_domain"/>
</dbReference>
<dbReference type="Pfam" id="PF07238">
    <property type="entry name" value="PilZ"/>
    <property type="match status" value="1"/>
</dbReference>
<comment type="caution">
    <text evidence="2">The sequence shown here is derived from an EMBL/GenBank/DDBJ whole genome shotgun (WGS) entry which is preliminary data.</text>
</comment>